<evidence type="ECO:0000313" key="3">
    <source>
        <dbReference type="Proteomes" id="UP000244956"/>
    </source>
</evidence>
<keyword evidence="1" id="KW-1133">Transmembrane helix</keyword>
<keyword evidence="3" id="KW-1185">Reference proteome</keyword>
<dbReference type="EMBL" id="QEWP01000004">
    <property type="protein sequence ID" value="PWE00091.1"/>
    <property type="molecule type" value="Genomic_DNA"/>
</dbReference>
<gene>
    <name evidence="2" type="ORF">DDZ16_06955</name>
</gene>
<reference evidence="2 3" key="1">
    <citation type="submission" date="2018-05" db="EMBL/GenBank/DDBJ databases">
        <title>Marinilabilia rubrum sp. nov., isolated from saltern sediment.</title>
        <authorList>
            <person name="Zhang R."/>
        </authorList>
    </citation>
    <scope>NUCLEOTIDE SEQUENCE [LARGE SCALE GENOMIC DNA]</scope>
    <source>
        <strain evidence="2 3">WTE16</strain>
    </source>
</reference>
<proteinExistence type="predicted"/>
<accession>A0A2U2BAJ6</accession>
<name>A0A2U2BAJ6_9BACT</name>
<feature type="transmembrane region" description="Helical" evidence="1">
    <location>
        <begin position="40"/>
        <end position="63"/>
    </location>
</feature>
<sequence length="75" mass="8692">MIKRKYEYPVTYLIENKEGLCPLNPNYFFVLTQKSNQKNYFMIIAILSIVQASLTLLSLIAIIQGCDRFTQKNSV</sequence>
<organism evidence="2 3">
    <name type="scientific">Marinilabilia rubra</name>
    <dbReference type="NCBI Taxonomy" id="2162893"/>
    <lineage>
        <taxon>Bacteria</taxon>
        <taxon>Pseudomonadati</taxon>
        <taxon>Bacteroidota</taxon>
        <taxon>Bacteroidia</taxon>
        <taxon>Marinilabiliales</taxon>
        <taxon>Marinilabiliaceae</taxon>
        <taxon>Marinilabilia</taxon>
    </lineage>
</organism>
<dbReference type="Proteomes" id="UP000244956">
    <property type="component" value="Unassembled WGS sequence"/>
</dbReference>
<keyword evidence="1" id="KW-0812">Transmembrane</keyword>
<protein>
    <submittedName>
        <fullName evidence="2">Uncharacterized protein</fullName>
    </submittedName>
</protein>
<comment type="caution">
    <text evidence="2">The sequence shown here is derived from an EMBL/GenBank/DDBJ whole genome shotgun (WGS) entry which is preliminary data.</text>
</comment>
<keyword evidence="1" id="KW-0472">Membrane</keyword>
<evidence type="ECO:0000313" key="2">
    <source>
        <dbReference type="EMBL" id="PWE00091.1"/>
    </source>
</evidence>
<dbReference type="AlphaFoldDB" id="A0A2U2BAJ6"/>
<evidence type="ECO:0000256" key="1">
    <source>
        <dbReference type="SAM" id="Phobius"/>
    </source>
</evidence>